<accession>A0A918RIJ4</accession>
<sequence>MLFPPSTAARYFSMCDASDLIARNANYPFMLDDEVWQTVEHYYQANKFVDAQYRQRVRQAVTAEQARELGRSWWRRKRPDYKQVRTTLMTRAVYTQCRTHSELRNRLLDSGNIPLVENSQFDYFWGCGRDQRGLNHFGEVLMNIRQKLQEEGADDSPSSSRHPQS</sequence>
<evidence type="ECO:0000256" key="1">
    <source>
        <dbReference type="ARBA" id="ARBA00000022"/>
    </source>
</evidence>
<dbReference type="InterPro" id="IPR037238">
    <property type="entry name" value="YbiA-like_sf"/>
</dbReference>
<protein>
    <recommendedName>
        <fullName evidence="3">NADAR domain-containing protein</fullName>
    </recommendedName>
</protein>
<comment type="catalytic activity">
    <reaction evidence="2">
        <text>2,5-diamino-6-hydroxy-4-(5-phosphoribosylamino)-pyrimidine + H2O = 2,5,6-triamino-4-hydroxypyrimidine + D-ribose 5-phosphate</text>
        <dbReference type="Rhea" id="RHEA:23436"/>
        <dbReference type="ChEBI" id="CHEBI:15377"/>
        <dbReference type="ChEBI" id="CHEBI:58614"/>
        <dbReference type="ChEBI" id="CHEBI:78346"/>
        <dbReference type="ChEBI" id="CHEBI:137796"/>
    </reaction>
</comment>
<reference evidence="4" key="2">
    <citation type="submission" date="2020-09" db="EMBL/GenBank/DDBJ databases">
        <authorList>
            <person name="Sun Q."/>
            <person name="Kim S."/>
        </authorList>
    </citation>
    <scope>NUCLEOTIDE SEQUENCE</scope>
    <source>
        <strain evidence="4">KCTC 12711</strain>
    </source>
</reference>
<evidence type="ECO:0000313" key="4">
    <source>
        <dbReference type="EMBL" id="GGZ96189.1"/>
    </source>
</evidence>
<gene>
    <name evidence="4" type="ORF">GCM10008090_00490</name>
</gene>
<dbReference type="Pfam" id="PF08719">
    <property type="entry name" value="NADAR"/>
    <property type="match status" value="1"/>
</dbReference>
<proteinExistence type="predicted"/>
<dbReference type="Gene3D" id="1.10.357.40">
    <property type="entry name" value="YbiA-like"/>
    <property type="match status" value="1"/>
</dbReference>
<keyword evidence="5" id="KW-1185">Reference proteome</keyword>
<feature type="domain" description="NADAR" evidence="3">
    <location>
        <begin position="9"/>
        <end position="149"/>
    </location>
</feature>
<evidence type="ECO:0000313" key="5">
    <source>
        <dbReference type="Proteomes" id="UP000614811"/>
    </source>
</evidence>
<dbReference type="EMBL" id="BMXA01000001">
    <property type="protein sequence ID" value="GGZ96189.1"/>
    <property type="molecule type" value="Genomic_DNA"/>
</dbReference>
<dbReference type="RefSeq" id="WP_189398001.1">
    <property type="nucleotide sequence ID" value="NZ_BMXA01000001.1"/>
</dbReference>
<dbReference type="AlphaFoldDB" id="A0A918RIJ4"/>
<dbReference type="Proteomes" id="UP000614811">
    <property type="component" value="Unassembled WGS sequence"/>
</dbReference>
<dbReference type="InterPro" id="IPR012816">
    <property type="entry name" value="NADAR"/>
</dbReference>
<dbReference type="NCBIfam" id="TIGR02464">
    <property type="entry name" value="ribofla_fusion"/>
    <property type="match status" value="1"/>
</dbReference>
<name>A0A918RIJ4_9GAMM</name>
<reference evidence="4" key="1">
    <citation type="journal article" date="2014" name="Int. J. Syst. Evol. Microbiol.">
        <title>Complete genome sequence of Corynebacterium casei LMG S-19264T (=DSM 44701T), isolated from a smear-ripened cheese.</title>
        <authorList>
            <consortium name="US DOE Joint Genome Institute (JGI-PGF)"/>
            <person name="Walter F."/>
            <person name="Albersmeier A."/>
            <person name="Kalinowski J."/>
            <person name="Ruckert C."/>
        </authorList>
    </citation>
    <scope>NUCLEOTIDE SEQUENCE</scope>
    <source>
        <strain evidence="4">KCTC 12711</strain>
    </source>
</reference>
<organism evidence="4 5">
    <name type="scientific">Arenicella chitinivorans</name>
    <dbReference type="NCBI Taxonomy" id="1329800"/>
    <lineage>
        <taxon>Bacteria</taxon>
        <taxon>Pseudomonadati</taxon>
        <taxon>Pseudomonadota</taxon>
        <taxon>Gammaproteobacteria</taxon>
        <taxon>Arenicellales</taxon>
        <taxon>Arenicellaceae</taxon>
        <taxon>Arenicella</taxon>
    </lineage>
</organism>
<evidence type="ECO:0000259" key="3">
    <source>
        <dbReference type="Pfam" id="PF08719"/>
    </source>
</evidence>
<comment type="caution">
    <text evidence="4">The sequence shown here is derived from an EMBL/GenBank/DDBJ whole genome shotgun (WGS) entry which is preliminary data.</text>
</comment>
<evidence type="ECO:0000256" key="2">
    <source>
        <dbReference type="ARBA" id="ARBA00000751"/>
    </source>
</evidence>
<comment type="catalytic activity">
    <reaction evidence="1">
        <text>5-amino-6-(5-phospho-D-ribosylamino)uracil + H2O = 5,6-diaminouracil + D-ribose 5-phosphate</text>
        <dbReference type="Rhea" id="RHEA:55020"/>
        <dbReference type="ChEBI" id="CHEBI:15377"/>
        <dbReference type="ChEBI" id="CHEBI:46252"/>
        <dbReference type="ChEBI" id="CHEBI:58453"/>
        <dbReference type="ChEBI" id="CHEBI:78346"/>
    </reaction>
</comment>
<dbReference type="CDD" id="cd15457">
    <property type="entry name" value="NADAR"/>
    <property type="match status" value="1"/>
</dbReference>
<dbReference type="SUPFAM" id="SSF143990">
    <property type="entry name" value="YbiA-like"/>
    <property type="match status" value="1"/>
</dbReference>